<dbReference type="Pfam" id="PF13520">
    <property type="entry name" value="AA_permease_2"/>
    <property type="match status" value="1"/>
</dbReference>
<organism evidence="7 8">
    <name type="scientific">Cytospora mali</name>
    <name type="common">Apple Valsa canker fungus</name>
    <name type="synonym">Valsa mali</name>
    <dbReference type="NCBI Taxonomy" id="578113"/>
    <lineage>
        <taxon>Eukaryota</taxon>
        <taxon>Fungi</taxon>
        <taxon>Dikarya</taxon>
        <taxon>Ascomycota</taxon>
        <taxon>Pezizomycotina</taxon>
        <taxon>Sordariomycetes</taxon>
        <taxon>Sordariomycetidae</taxon>
        <taxon>Diaporthales</taxon>
        <taxon>Cytosporaceae</taxon>
        <taxon>Cytospora</taxon>
    </lineage>
</organism>
<feature type="transmembrane region" description="Helical" evidence="6">
    <location>
        <begin position="274"/>
        <end position="295"/>
    </location>
</feature>
<dbReference type="PANTHER" id="PTHR45649">
    <property type="entry name" value="AMINO-ACID PERMEASE BAT1"/>
    <property type="match status" value="1"/>
</dbReference>
<reference evidence="8" key="1">
    <citation type="submission" date="2014-12" db="EMBL/GenBank/DDBJ databases">
        <title>Genome Sequence of Valsa Canker Pathogens Uncovers a Specific Adaption of Colonization on Woody Bark.</title>
        <authorList>
            <person name="Yin Z."/>
            <person name="Liu H."/>
            <person name="Gao X."/>
            <person name="Li Z."/>
            <person name="Song N."/>
            <person name="Ke X."/>
            <person name="Dai Q."/>
            <person name="Wu Y."/>
            <person name="Sun Y."/>
            <person name="Xu J.-R."/>
            <person name="Kang Z.K."/>
            <person name="Wang L."/>
            <person name="Huang L."/>
        </authorList>
    </citation>
    <scope>NUCLEOTIDE SEQUENCE [LARGE SCALE GENOMIC DNA]</scope>
    <source>
        <strain evidence="8">SXYL134</strain>
    </source>
</reference>
<dbReference type="Gene3D" id="1.20.1740.10">
    <property type="entry name" value="Amino acid/polyamine transporter I"/>
    <property type="match status" value="1"/>
</dbReference>
<feature type="transmembrane region" description="Helical" evidence="6">
    <location>
        <begin position="74"/>
        <end position="94"/>
    </location>
</feature>
<dbReference type="PIRSF" id="PIRSF006060">
    <property type="entry name" value="AA_transporter"/>
    <property type="match status" value="1"/>
</dbReference>
<feature type="transmembrane region" description="Helical" evidence="6">
    <location>
        <begin position="46"/>
        <end position="68"/>
    </location>
</feature>
<accession>A0A194UVP8</accession>
<sequence>MGNNEKQQPGSINISESAAAFDDRKDGSSALETQTRTRRLFSLPQLFSFSLVYMATWYCVAMNMYFALANGGPAAWFWSYIVVAFGALAQAATFGEMASIQPVAGAQYYWTWTFSPPKYKRFLTWIQGWFTWTGYVALLTSCLNGNTVVLEGMIQVAHPDYVPGGWHTTVIMFAQVAFCSGVNLYAFWLVPWFELLTGILNVCLVLIYLVVLWVMSPRNSPDIFMVSSIASGWDNYFVSANLGALSSIFLFCAFESVIHMGEETRDAKRAVPRAVFWSVATNIALGLVMIFTFGICMPSPDILLNSSSPIVTILLNTTGSPEATTAMVSGIVILGISGNMGVVSSVSRLTWAWARDGGLPKYFGYVDAKRRVPSRAIILVSVIVILLSLLNIGSGSYIALSAIVSLSSLAIYLSYAIVLAVALYARLTNSIEFGVWHFGRAGTFINIFGLIYTLYAIIWLPFPNYLPVTASNMNYCGPVFGLVLIGVVTLWFMRGKAKWDGPNRDVIAFVLKSED</sequence>
<evidence type="ECO:0000256" key="4">
    <source>
        <dbReference type="ARBA" id="ARBA00022989"/>
    </source>
</evidence>
<dbReference type="OrthoDB" id="3257095at2759"/>
<evidence type="ECO:0000256" key="3">
    <source>
        <dbReference type="ARBA" id="ARBA00022692"/>
    </source>
</evidence>
<feature type="transmembrane region" description="Helical" evidence="6">
    <location>
        <begin position="398"/>
        <end position="425"/>
    </location>
</feature>
<name>A0A194UVP8_CYTMA</name>
<dbReference type="PANTHER" id="PTHR45649:SF5">
    <property type="entry name" value="GABA TRANSPORTER (EUROFUNG)-RELATED"/>
    <property type="match status" value="1"/>
</dbReference>
<keyword evidence="5 6" id="KW-0472">Membrane</keyword>
<feature type="transmembrane region" description="Helical" evidence="6">
    <location>
        <begin position="437"/>
        <end position="460"/>
    </location>
</feature>
<protein>
    <submittedName>
        <fullName evidence="7">Choline transport protein</fullName>
    </submittedName>
</protein>
<keyword evidence="2" id="KW-0813">Transport</keyword>
<dbReference type="AlphaFoldDB" id="A0A194UVP8"/>
<dbReference type="EMBL" id="KN714683">
    <property type="protein sequence ID" value="KUI55787.1"/>
    <property type="molecule type" value="Genomic_DNA"/>
</dbReference>
<feature type="transmembrane region" description="Helical" evidence="6">
    <location>
        <begin position="372"/>
        <end position="392"/>
    </location>
</feature>
<evidence type="ECO:0000256" key="6">
    <source>
        <dbReference type="SAM" id="Phobius"/>
    </source>
</evidence>
<dbReference type="GO" id="GO:0022857">
    <property type="term" value="F:transmembrane transporter activity"/>
    <property type="evidence" value="ECO:0007669"/>
    <property type="project" value="InterPro"/>
</dbReference>
<evidence type="ECO:0000313" key="7">
    <source>
        <dbReference type="EMBL" id="KUI55787.1"/>
    </source>
</evidence>
<dbReference type="GO" id="GO:0016020">
    <property type="term" value="C:membrane"/>
    <property type="evidence" value="ECO:0007669"/>
    <property type="project" value="UniProtKB-SubCell"/>
</dbReference>
<dbReference type="STRING" id="694573.A0A194UVP8"/>
<dbReference type="InterPro" id="IPR002293">
    <property type="entry name" value="AA/rel_permease1"/>
</dbReference>
<evidence type="ECO:0000256" key="1">
    <source>
        <dbReference type="ARBA" id="ARBA00004141"/>
    </source>
</evidence>
<keyword evidence="8" id="KW-1185">Reference proteome</keyword>
<proteinExistence type="predicted"/>
<feature type="transmembrane region" description="Helical" evidence="6">
    <location>
        <begin position="236"/>
        <end position="254"/>
    </location>
</feature>
<feature type="transmembrane region" description="Helical" evidence="6">
    <location>
        <begin position="326"/>
        <end position="351"/>
    </location>
</feature>
<feature type="transmembrane region" description="Helical" evidence="6">
    <location>
        <begin position="122"/>
        <end position="146"/>
    </location>
</feature>
<keyword evidence="3 6" id="KW-0812">Transmembrane</keyword>
<evidence type="ECO:0000256" key="5">
    <source>
        <dbReference type="ARBA" id="ARBA00023136"/>
    </source>
</evidence>
<dbReference type="Proteomes" id="UP000078576">
    <property type="component" value="Unassembled WGS sequence"/>
</dbReference>
<evidence type="ECO:0000256" key="2">
    <source>
        <dbReference type="ARBA" id="ARBA00022448"/>
    </source>
</evidence>
<evidence type="ECO:0000313" key="8">
    <source>
        <dbReference type="Proteomes" id="UP000078576"/>
    </source>
</evidence>
<comment type="subcellular location">
    <subcellularLocation>
        <location evidence="1">Membrane</location>
        <topology evidence="1">Multi-pass membrane protein</topology>
    </subcellularLocation>
</comment>
<gene>
    <name evidence="7" type="ORF">VP1G_03198</name>
</gene>
<feature type="transmembrane region" description="Helical" evidence="6">
    <location>
        <begin position="195"/>
        <end position="216"/>
    </location>
</feature>
<feature type="transmembrane region" description="Helical" evidence="6">
    <location>
        <begin position="472"/>
        <end position="493"/>
    </location>
</feature>
<feature type="transmembrane region" description="Helical" evidence="6">
    <location>
        <begin position="166"/>
        <end position="188"/>
    </location>
</feature>
<keyword evidence="4 6" id="KW-1133">Transmembrane helix</keyword>